<gene>
    <name evidence="1" type="ORF">SD72_09600</name>
</gene>
<protein>
    <submittedName>
        <fullName evidence="1">Uncharacterized protein</fullName>
    </submittedName>
</protein>
<reference evidence="1 2" key="1">
    <citation type="submission" date="2015-01" db="EMBL/GenBank/DDBJ databases">
        <title>Draft genome sequence of Leucobacter komagatae strain VKM ST2845.</title>
        <authorList>
            <person name="Karlyshev A.V."/>
            <person name="Kudryashova E.B."/>
        </authorList>
    </citation>
    <scope>NUCLEOTIDE SEQUENCE [LARGE SCALE GENOMIC DNA]</scope>
    <source>
        <strain evidence="1 2">VKM ST2845</strain>
    </source>
</reference>
<comment type="caution">
    <text evidence="1">The sequence shown here is derived from an EMBL/GenBank/DDBJ whole genome shotgun (WGS) entry which is preliminary data.</text>
</comment>
<proteinExistence type="predicted"/>
<keyword evidence="2" id="KW-1185">Reference proteome</keyword>
<evidence type="ECO:0000313" key="2">
    <source>
        <dbReference type="Proteomes" id="UP000032120"/>
    </source>
</evidence>
<dbReference type="AlphaFoldDB" id="A0A0D0HXE7"/>
<dbReference type="Proteomes" id="UP000032120">
    <property type="component" value="Unassembled WGS sequence"/>
</dbReference>
<evidence type="ECO:0000313" key="1">
    <source>
        <dbReference type="EMBL" id="KIP52301.1"/>
    </source>
</evidence>
<name>A0A0D0HXE7_9MICO</name>
<sequence length="109" mass="12807">MRLREIRGRASEYFHFLFEELVAFAKLTKFRILGARDAGFLALFDAFFSEPFVERADVDSEVFRDLRQCDLRTTIQRDPHDVVTELFGITRRHRFILPGQPKLAMLNVT</sequence>
<dbReference type="EMBL" id="JXSQ01000012">
    <property type="protein sequence ID" value="KIP52301.1"/>
    <property type="molecule type" value="Genomic_DNA"/>
</dbReference>
<organism evidence="1 2">
    <name type="scientific">Leucobacter komagatae</name>
    <dbReference type="NCBI Taxonomy" id="55969"/>
    <lineage>
        <taxon>Bacteria</taxon>
        <taxon>Bacillati</taxon>
        <taxon>Actinomycetota</taxon>
        <taxon>Actinomycetes</taxon>
        <taxon>Micrococcales</taxon>
        <taxon>Microbacteriaceae</taxon>
        <taxon>Leucobacter</taxon>
    </lineage>
</organism>
<accession>A0A0D0HXE7</accession>